<protein>
    <submittedName>
        <fullName evidence="2">Uncharacterized protein</fullName>
    </submittedName>
</protein>
<keyword evidence="1" id="KW-0175">Coiled coil</keyword>
<gene>
    <name evidence="2" type="ORF">POVCU1_028770</name>
</gene>
<accession>A0A1A8WPB8</accession>
<evidence type="ECO:0000256" key="1">
    <source>
        <dbReference type="SAM" id="Coils"/>
    </source>
</evidence>
<dbReference type="AlphaFoldDB" id="A0A1A8WPB8"/>
<evidence type="ECO:0000313" key="2">
    <source>
        <dbReference type="EMBL" id="SBS94734.1"/>
    </source>
</evidence>
<proteinExistence type="predicted"/>
<organism evidence="2 3">
    <name type="scientific">Plasmodium ovale curtisi</name>
    <dbReference type="NCBI Taxonomy" id="864141"/>
    <lineage>
        <taxon>Eukaryota</taxon>
        <taxon>Sar</taxon>
        <taxon>Alveolata</taxon>
        <taxon>Apicomplexa</taxon>
        <taxon>Aconoidasida</taxon>
        <taxon>Haemosporida</taxon>
        <taxon>Plasmodiidae</taxon>
        <taxon>Plasmodium</taxon>
        <taxon>Plasmodium (Plasmodium)</taxon>
    </lineage>
</organism>
<evidence type="ECO:0000313" key="3">
    <source>
        <dbReference type="Proteomes" id="UP000078546"/>
    </source>
</evidence>
<name>A0A1A8WPB8_PLAOA</name>
<dbReference type="EMBL" id="FLQV01000530">
    <property type="protein sequence ID" value="SBS94734.1"/>
    <property type="molecule type" value="Genomic_DNA"/>
</dbReference>
<reference evidence="3" key="1">
    <citation type="submission" date="2016-05" db="EMBL/GenBank/DDBJ databases">
        <authorList>
            <person name="Naeem Raeece"/>
        </authorList>
    </citation>
    <scope>NUCLEOTIDE SEQUENCE [LARGE SCALE GENOMIC DNA]</scope>
</reference>
<feature type="coiled-coil region" evidence="1">
    <location>
        <begin position="271"/>
        <end position="331"/>
    </location>
</feature>
<sequence>METRKEKILNKHKIMSGAKITDILLNPNYVENYIKYALQEDEGDLIATDKGSEVGGKHARDSAIDLQMKKLIEHLYSLKFKLEKEKKAQEKEKKSSPSAQSGIKEKGKIINSQKKVTLLKNEQGKFPKRISANNKLCRKCQERGASVTSPVPQLIETIEIYKNRNAEEQRNKIYLIEKYENMLRNIKKRHLNEINEIKNNILMDVDFLIQKYRNISLELLQISKEKEKEKVYEKDKITEICINACNKFEEDVKKRAKESMQVHETRMVKVINDTKREKEDLEKKIALWKKKSNEEKTTNEKRICDIFEKKIKEEHALNEELKNRISVEQEQQNGRIKSLYSKVDSQIKTYEENIVRVFHNILLKNGIKMDLSELSQIVKEEMDEVYGDGNLGTRNMKAGNETLKVKYAFVSFGISCEDQKLEKRF</sequence>
<dbReference type="Proteomes" id="UP000078546">
    <property type="component" value="Unassembled WGS sequence"/>
</dbReference>